<comment type="caution">
    <text evidence="1">The sequence shown here is derived from an EMBL/GenBank/DDBJ whole genome shotgun (WGS) entry which is preliminary data.</text>
</comment>
<protein>
    <submittedName>
        <fullName evidence="1">Uncharacterized protein</fullName>
    </submittedName>
</protein>
<dbReference type="Proteomes" id="UP000093898">
    <property type="component" value="Unassembled WGS sequence"/>
</dbReference>
<name>A0A1A3HFD1_MYCMU</name>
<evidence type="ECO:0000313" key="2">
    <source>
        <dbReference type="Proteomes" id="UP000093898"/>
    </source>
</evidence>
<dbReference type="AlphaFoldDB" id="A0A1A3HFD1"/>
<sequence>MDVAKPELDSRERNHVFVCVGAGDAFTAIRILLKLIAVKEISLDPRLVQLCTSWLEAYVLHEDHERLQMIIDGLAVTADNPGPPTTVRSPMCSRSDVYLSITRKTNHDCGVAARAG</sequence>
<accession>A0A1A3HFD1</accession>
<dbReference type="EMBL" id="LZLC01000019">
    <property type="protein sequence ID" value="OBJ46394.1"/>
    <property type="molecule type" value="Genomic_DNA"/>
</dbReference>
<gene>
    <name evidence="1" type="ORF">A5630_11745</name>
</gene>
<reference evidence="1 2" key="1">
    <citation type="submission" date="2016-06" db="EMBL/GenBank/DDBJ databases">
        <authorList>
            <person name="Kjaerup R.B."/>
            <person name="Dalgaard T.S."/>
            <person name="Juul-Madsen H.R."/>
        </authorList>
    </citation>
    <scope>NUCLEOTIDE SEQUENCE [LARGE SCALE GENOMIC DNA]</scope>
    <source>
        <strain evidence="1 2">1127319.6</strain>
    </source>
</reference>
<organism evidence="1 2">
    <name type="scientific">Mycolicibacterium mucogenicum</name>
    <name type="common">Mycobacterium mucogenicum</name>
    <dbReference type="NCBI Taxonomy" id="56689"/>
    <lineage>
        <taxon>Bacteria</taxon>
        <taxon>Bacillati</taxon>
        <taxon>Actinomycetota</taxon>
        <taxon>Actinomycetes</taxon>
        <taxon>Mycobacteriales</taxon>
        <taxon>Mycobacteriaceae</taxon>
        <taxon>Mycolicibacterium</taxon>
    </lineage>
</organism>
<proteinExistence type="predicted"/>
<evidence type="ECO:0000313" key="1">
    <source>
        <dbReference type="EMBL" id="OBJ46394.1"/>
    </source>
</evidence>